<organism evidence="3 4">
    <name type="scientific">Xylanibacter ruminicola</name>
    <name type="common">Prevotella ruminicola</name>
    <dbReference type="NCBI Taxonomy" id="839"/>
    <lineage>
        <taxon>Bacteria</taxon>
        <taxon>Pseudomonadati</taxon>
        <taxon>Bacteroidota</taxon>
        <taxon>Bacteroidia</taxon>
        <taxon>Bacteroidales</taxon>
        <taxon>Prevotellaceae</taxon>
        <taxon>Xylanibacter</taxon>
    </lineage>
</organism>
<dbReference type="RefSeq" id="WP_139208743.1">
    <property type="nucleotide sequence ID" value="NZ_FNRF01000001.1"/>
</dbReference>
<evidence type="ECO:0000256" key="1">
    <source>
        <dbReference type="SAM" id="MobiDB-lite"/>
    </source>
</evidence>
<reference evidence="3 4" key="1">
    <citation type="submission" date="2016-10" db="EMBL/GenBank/DDBJ databases">
        <authorList>
            <person name="de Groot N.N."/>
        </authorList>
    </citation>
    <scope>NUCLEOTIDE SEQUENCE [LARGE SCALE GENOMIC DNA]</scope>
    <source>
        <strain evidence="3 4">D31d</strain>
    </source>
</reference>
<proteinExistence type="predicted"/>
<sequence length="135" mass="15122">MKQILLCVATLMAFVAGVYAQSLKERALVYKYVVNDKAPGVHTTIKNGVKIWTNSNGDNLGEYKYSVTVSEKKEADKIRAQAMDEITKKSLTKEARKKADEAVRKKFIKERTAKTKKNGNTSSETESVFNVNTKD</sequence>
<feature type="compositionally biased region" description="Polar residues" evidence="1">
    <location>
        <begin position="118"/>
        <end position="135"/>
    </location>
</feature>
<keyword evidence="2" id="KW-0732">Signal</keyword>
<feature type="region of interest" description="Disordered" evidence="1">
    <location>
        <begin position="111"/>
        <end position="135"/>
    </location>
</feature>
<evidence type="ECO:0000313" key="4">
    <source>
        <dbReference type="Proteomes" id="UP000182257"/>
    </source>
</evidence>
<accession>A0A1H3YTI3</accession>
<dbReference type="EMBL" id="FNRF01000001">
    <property type="protein sequence ID" value="SEA14727.1"/>
    <property type="molecule type" value="Genomic_DNA"/>
</dbReference>
<feature type="chain" id="PRO_5010270969" evidence="2">
    <location>
        <begin position="21"/>
        <end position="135"/>
    </location>
</feature>
<evidence type="ECO:0000313" key="3">
    <source>
        <dbReference type="EMBL" id="SEA14727.1"/>
    </source>
</evidence>
<protein>
    <submittedName>
        <fullName evidence="3">Uncharacterized protein</fullName>
    </submittedName>
</protein>
<feature type="signal peptide" evidence="2">
    <location>
        <begin position="1"/>
        <end position="20"/>
    </location>
</feature>
<evidence type="ECO:0000256" key="2">
    <source>
        <dbReference type="SAM" id="SignalP"/>
    </source>
</evidence>
<dbReference type="Proteomes" id="UP000182257">
    <property type="component" value="Unassembled WGS sequence"/>
</dbReference>
<gene>
    <name evidence="3" type="ORF">SAMN05216462_0795</name>
</gene>
<name>A0A1H3YTI3_XYLRU</name>
<dbReference type="AlphaFoldDB" id="A0A1H3YTI3"/>